<name>A0A3N4HP25_ASCIM</name>
<evidence type="ECO:0000313" key="3">
    <source>
        <dbReference type="Proteomes" id="UP000275078"/>
    </source>
</evidence>
<reference evidence="2 3" key="1">
    <citation type="journal article" date="2018" name="Nat. Ecol. Evol.">
        <title>Pezizomycetes genomes reveal the molecular basis of ectomycorrhizal truffle lifestyle.</title>
        <authorList>
            <person name="Murat C."/>
            <person name="Payen T."/>
            <person name="Noel B."/>
            <person name="Kuo A."/>
            <person name="Morin E."/>
            <person name="Chen J."/>
            <person name="Kohler A."/>
            <person name="Krizsan K."/>
            <person name="Balestrini R."/>
            <person name="Da Silva C."/>
            <person name="Montanini B."/>
            <person name="Hainaut M."/>
            <person name="Levati E."/>
            <person name="Barry K.W."/>
            <person name="Belfiori B."/>
            <person name="Cichocki N."/>
            <person name="Clum A."/>
            <person name="Dockter R.B."/>
            <person name="Fauchery L."/>
            <person name="Guy J."/>
            <person name="Iotti M."/>
            <person name="Le Tacon F."/>
            <person name="Lindquist E.A."/>
            <person name="Lipzen A."/>
            <person name="Malagnac F."/>
            <person name="Mello A."/>
            <person name="Molinier V."/>
            <person name="Miyauchi S."/>
            <person name="Poulain J."/>
            <person name="Riccioni C."/>
            <person name="Rubini A."/>
            <person name="Sitrit Y."/>
            <person name="Splivallo R."/>
            <person name="Traeger S."/>
            <person name="Wang M."/>
            <person name="Zifcakova L."/>
            <person name="Wipf D."/>
            <person name="Zambonelli A."/>
            <person name="Paolocci F."/>
            <person name="Nowrousian M."/>
            <person name="Ottonello S."/>
            <person name="Baldrian P."/>
            <person name="Spatafora J.W."/>
            <person name="Henrissat B."/>
            <person name="Nagy L.G."/>
            <person name="Aury J.M."/>
            <person name="Wincker P."/>
            <person name="Grigoriev I.V."/>
            <person name="Bonfante P."/>
            <person name="Martin F.M."/>
        </authorList>
    </citation>
    <scope>NUCLEOTIDE SEQUENCE [LARGE SCALE GENOMIC DNA]</scope>
    <source>
        <strain evidence="2 3">RN42</strain>
    </source>
</reference>
<proteinExistence type="predicted"/>
<evidence type="ECO:0000256" key="1">
    <source>
        <dbReference type="SAM" id="MobiDB-lite"/>
    </source>
</evidence>
<dbReference type="AlphaFoldDB" id="A0A3N4HP25"/>
<feature type="region of interest" description="Disordered" evidence="1">
    <location>
        <begin position="1"/>
        <end position="29"/>
    </location>
</feature>
<keyword evidence="3" id="KW-1185">Reference proteome</keyword>
<organism evidence="2 3">
    <name type="scientific">Ascobolus immersus RN42</name>
    <dbReference type="NCBI Taxonomy" id="1160509"/>
    <lineage>
        <taxon>Eukaryota</taxon>
        <taxon>Fungi</taxon>
        <taxon>Dikarya</taxon>
        <taxon>Ascomycota</taxon>
        <taxon>Pezizomycotina</taxon>
        <taxon>Pezizomycetes</taxon>
        <taxon>Pezizales</taxon>
        <taxon>Ascobolaceae</taxon>
        <taxon>Ascobolus</taxon>
    </lineage>
</organism>
<dbReference type="Proteomes" id="UP000275078">
    <property type="component" value="Unassembled WGS sequence"/>
</dbReference>
<dbReference type="EMBL" id="ML119761">
    <property type="protein sequence ID" value="RPA75592.1"/>
    <property type="molecule type" value="Genomic_DNA"/>
</dbReference>
<evidence type="ECO:0000313" key="2">
    <source>
        <dbReference type="EMBL" id="RPA75592.1"/>
    </source>
</evidence>
<gene>
    <name evidence="2" type="ORF">BJ508DRAFT_311879</name>
</gene>
<accession>A0A3N4HP25</accession>
<sequence length="646" mass="73015">MQASVETAVSEPSFAPSRSPSPSPTPETSTTALIEAHVRKILNRPRQPDDDCWIQTFQEDTFSTLYSIILRTKAKDRYIPEHLATASSDPNIARIVQFNDRVLRLMLRVVNKHDIFWYTRLASELHTLFMVDIAGGRSARHIPSPRIISYFVGDGGRHEPKKKKFMFPVNKECLLEIPGQEDQIGGHILMKLPQNCAIFQAPNPDKLRELVLKGVDEGELDKKQESNWIGGYLTTEGLWEGGKSGAGDTAIFTKQREDLVIEMQEIAHVLYERTQIPRMEYVGCLPGLRSNDAFQNLAMSDSVARDAANCREHNCTNPEHNSDELGRQLLRDAISAGFLMQENGESEQLTPSPLIPHAYLFLNSQKLRSIFGMLYKVEPKLARFDKATAEDWIRLRLMLTAEEAAMLVKEAGAQTAKSDLDKWKTIEQDARFLLKLEEENTWLSSSSNNQPSLGLEQVPADATDDQKRAIELRNSLIYFSFLRHNSLVPQNLLRAFPNPEKKDRIACVLGWESASLAPLWSHLQAVDCLHFSAFGGSSITDDEERSKLLKLALKTKLELMTPKRLVDYNASNEVVPPKPKGKYDMTVAQDNSSWAKHKAWDIPKIRLELRARFLAGGCPLGDAERWIAEYISFAEAFDPNSWRNVN</sequence>
<protein>
    <submittedName>
        <fullName evidence="2">Uncharacterized protein</fullName>
    </submittedName>
</protein>